<evidence type="ECO:0000313" key="2">
    <source>
        <dbReference type="Proteomes" id="UP000046392"/>
    </source>
</evidence>
<keyword evidence="2" id="KW-1185">Reference proteome</keyword>
<dbReference type="AlphaFoldDB" id="A0A0N5BEY5"/>
<evidence type="ECO:0000313" key="3">
    <source>
        <dbReference type="WBParaSite" id="SPAL_0000455500.1"/>
    </source>
</evidence>
<name>A0A0N5BEY5_STREA</name>
<feature type="region of interest" description="Disordered" evidence="1">
    <location>
        <begin position="51"/>
        <end position="82"/>
    </location>
</feature>
<dbReference type="Proteomes" id="UP000046392">
    <property type="component" value="Unplaced"/>
</dbReference>
<sequence>MNAEIAAVRHSFENVRTVEIFVPIIFRLNEMISRTVQPNLRTFSRLNEEVPQTNQLNVRKTSRNSEPILSNSESESDDDDRKSRIKFRDEEIILLGRWFREKNG</sequence>
<proteinExistence type="predicted"/>
<feature type="compositionally biased region" description="Polar residues" evidence="1">
    <location>
        <begin position="51"/>
        <end position="69"/>
    </location>
</feature>
<dbReference type="WBParaSite" id="SPAL_0000455500.1">
    <property type="protein sequence ID" value="SPAL_0000455500.1"/>
    <property type="gene ID" value="SPAL_0000455500"/>
</dbReference>
<accession>A0A0N5BEY5</accession>
<evidence type="ECO:0000256" key="1">
    <source>
        <dbReference type="SAM" id="MobiDB-lite"/>
    </source>
</evidence>
<protein>
    <submittedName>
        <fullName evidence="3">HTH myb-type domain-containing protein</fullName>
    </submittedName>
</protein>
<reference evidence="3" key="1">
    <citation type="submission" date="2017-02" db="UniProtKB">
        <authorList>
            <consortium name="WormBaseParasite"/>
        </authorList>
    </citation>
    <scope>IDENTIFICATION</scope>
</reference>
<organism evidence="2 3">
    <name type="scientific">Strongyloides papillosus</name>
    <name type="common">Intestinal threadworm</name>
    <dbReference type="NCBI Taxonomy" id="174720"/>
    <lineage>
        <taxon>Eukaryota</taxon>
        <taxon>Metazoa</taxon>
        <taxon>Ecdysozoa</taxon>
        <taxon>Nematoda</taxon>
        <taxon>Chromadorea</taxon>
        <taxon>Rhabditida</taxon>
        <taxon>Tylenchina</taxon>
        <taxon>Panagrolaimomorpha</taxon>
        <taxon>Strongyloidoidea</taxon>
        <taxon>Strongyloididae</taxon>
        <taxon>Strongyloides</taxon>
    </lineage>
</organism>